<dbReference type="PANTHER" id="PTHR48111:SF1">
    <property type="entry name" value="TWO-COMPONENT RESPONSE REGULATOR ORR33"/>
    <property type="match status" value="1"/>
</dbReference>
<keyword evidence="4" id="KW-0238">DNA-binding</keyword>
<dbReference type="GO" id="GO:0000976">
    <property type="term" value="F:transcription cis-regulatory region binding"/>
    <property type="evidence" value="ECO:0007669"/>
    <property type="project" value="TreeGrafter"/>
</dbReference>
<evidence type="ECO:0000256" key="4">
    <source>
        <dbReference type="ARBA" id="ARBA00023125"/>
    </source>
</evidence>
<evidence type="ECO:0000313" key="8">
    <source>
        <dbReference type="EMBL" id="MCL9813844.1"/>
    </source>
</evidence>
<dbReference type="AlphaFoldDB" id="A0AAE3FSP5"/>
<dbReference type="InterPro" id="IPR001789">
    <property type="entry name" value="Sig_transdc_resp-reg_receiver"/>
</dbReference>
<dbReference type="RefSeq" id="WP_250596527.1">
    <property type="nucleotide sequence ID" value="NZ_JAKRVY010000004.1"/>
</dbReference>
<dbReference type="SMART" id="SM00448">
    <property type="entry name" value="REC"/>
    <property type="match status" value="1"/>
</dbReference>
<dbReference type="Gene3D" id="3.40.50.2300">
    <property type="match status" value="1"/>
</dbReference>
<feature type="modified residue" description="4-aspartylphosphate" evidence="6">
    <location>
        <position position="55"/>
    </location>
</feature>
<dbReference type="GO" id="GO:0006355">
    <property type="term" value="P:regulation of DNA-templated transcription"/>
    <property type="evidence" value="ECO:0007669"/>
    <property type="project" value="TreeGrafter"/>
</dbReference>
<keyword evidence="9" id="KW-1185">Reference proteome</keyword>
<evidence type="ECO:0000256" key="2">
    <source>
        <dbReference type="ARBA" id="ARBA00023012"/>
    </source>
</evidence>
<reference evidence="8 9" key="1">
    <citation type="journal article" date="2022" name="Syst. Appl. Microbiol.">
        <title>Natronocalculus amylovorans gen. nov., sp. nov., and Natranaeroarchaeum aerophilus sp. nov., dominant culturable amylolytic natronoarchaea from hypersaline soda lakes in southwestern Siberia.</title>
        <authorList>
            <person name="Sorokin D.Y."/>
            <person name="Elcheninov A.G."/>
            <person name="Khizhniak T.V."/>
            <person name="Koenen M."/>
            <person name="Bale N.J."/>
            <person name="Damste J.S.S."/>
            <person name="Kublanov I.V."/>
        </authorList>
    </citation>
    <scope>NUCLEOTIDE SEQUENCE [LARGE SCALE GENOMIC DNA]</scope>
    <source>
        <strain evidence="8 9">AArc-St1-1</strain>
    </source>
</reference>
<evidence type="ECO:0000313" key="9">
    <source>
        <dbReference type="Proteomes" id="UP001202674"/>
    </source>
</evidence>
<dbReference type="InterPro" id="IPR039420">
    <property type="entry name" value="WalR-like"/>
</dbReference>
<keyword evidence="3" id="KW-0805">Transcription regulation</keyword>
<dbReference type="GO" id="GO:0005829">
    <property type="term" value="C:cytosol"/>
    <property type="evidence" value="ECO:0007669"/>
    <property type="project" value="TreeGrafter"/>
</dbReference>
<organism evidence="8 9">
    <name type="scientific">Natranaeroarchaeum aerophilus</name>
    <dbReference type="NCBI Taxonomy" id="2917711"/>
    <lineage>
        <taxon>Archaea</taxon>
        <taxon>Methanobacteriati</taxon>
        <taxon>Methanobacteriota</taxon>
        <taxon>Stenosarchaea group</taxon>
        <taxon>Halobacteria</taxon>
        <taxon>Halobacteriales</taxon>
        <taxon>Natronoarchaeaceae</taxon>
        <taxon>Natranaeroarchaeum</taxon>
    </lineage>
</organism>
<dbReference type="GO" id="GO:0000156">
    <property type="term" value="F:phosphorelay response regulator activity"/>
    <property type="evidence" value="ECO:0007669"/>
    <property type="project" value="TreeGrafter"/>
</dbReference>
<evidence type="ECO:0000256" key="6">
    <source>
        <dbReference type="PROSITE-ProRule" id="PRU00169"/>
    </source>
</evidence>
<dbReference type="InterPro" id="IPR011006">
    <property type="entry name" value="CheY-like_superfamily"/>
</dbReference>
<keyword evidence="5" id="KW-0804">Transcription</keyword>
<dbReference type="GO" id="GO:0032993">
    <property type="term" value="C:protein-DNA complex"/>
    <property type="evidence" value="ECO:0007669"/>
    <property type="project" value="TreeGrafter"/>
</dbReference>
<feature type="domain" description="Response regulatory" evidence="7">
    <location>
        <begin position="8"/>
        <end position="117"/>
    </location>
</feature>
<dbReference type="PROSITE" id="PS50110">
    <property type="entry name" value="RESPONSE_REGULATORY"/>
    <property type="match status" value="1"/>
</dbReference>
<evidence type="ECO:0000256" key="5">
    <source>
        <dbReference type="ARBA" id="ARBA00023163"/>
    </source>
</evidence>
<comment type="caution">
    <text evidence="8">The sequence shown here is derived from an EMBL/GenBank/DDBJ whole genome shotgun (WGS) entry which is preliminary data.</text>
</comment>
<protein>
    <submittedName>
        <fullName evidence="8">Response regulator</fullName>
    </submittedName>
</protein>
<gene>
    <name evidence="8" type="ORF">AArcSt11_09290</name>
</gene>
<sequence>MEPAPGASILVVDDEERIADLYASHLEERYRVETAYSGLDALELIDDEFDVVLLDRRMPELTGDEVLDRIRGEGYEGKVVMVTATDPDFDILDMPFDEYVIKPVTGETIRNVVETQLLLDSYEMRLNEYFRIKSKLSALERTKSQFELDDNDRYEELTVLSTSIRDDLESLLDEHDELAFAEDEFLDE</sequence>
<proteinExistence type="predicted"/>
<name>A0AAE3FSP5_9EURY</name>
<dbReference type="EMBL" id="JAKRVY010000004">
    <property type="protein sequence ID" value="MCL9813844.1"/>
    <property type="molecule type" value="Genomic_DNA"/>
</dbReference>
<evidence type="ECO:0000256" key="3">
    <source>
        <dbReference type="ARBA" id="ARBA00023015"/>
    </source>
</evidence>
<dbReference type="InterPro" id="IPR013971">
    <property type="entry name" value="HalX_domain"/>
</dbReference>
<dbReference type="Proteomes" id="UP001202674">
    <property type="component" value="Unassembled WGS sequence"/>
</dbReference>
<dbReference type="PANTHER" id="PTHR48111">
    <property type="entry name" value="REGULATOR OF RPOS"/>
    <property type="match status" value="1"/>
</dbReference>
<evidence type="ECO:0000259" key="7">
    <source>
        <dbReference type="PROSITE" id="PS50110"/>
    </source>
</evidence>
<keyword evidence="2" id="KW-0902">Two-component regulatory system</keyword>
<dbReference type="Pfam" id="PF00072">
    <property type="entry name" value="Response_reg"/>
    <property type="match status" value="1"/>
</dbReference>
<accession>A0AAE3FSP5</accession>
<dbReference type="Pfam" id="PF08663">
    <property type="entry name" value="HalX"/>
    <property type="match status" value="1"/>
</dbReference>
<evidence type="ECO:0000256" key="1">
    <source>
        <dbReference type="ARBA" id="ARBA00022553"/>
    </source>
</evidence>
<dbReference type="SUPFAM" id="SSF52172">
    <property type="entry name" value="CheY-like"/>
    <property type="match status" value="1"/>
</dbReference>
<keyword evidence="1 6" id="KW-0597">Phosphoprotein</keyword>